<proteinExistence type="predicted"/>
<dbReference type="GO" id="GO:0005886">
    <property type="term" value="C:plasma membrane"/>
    <property type="evidence" value="ECO:0007669"/>
    <property type="project" value="TreeGrafter"/>
</dbReference>
<dbReference type="InterPro" id="IPR011990">
    <property type="entry name" value="TPR-like_helical_dom_sf"/>
</dbReference>
<feature type="signal peptide" evidence="10">
    <location>
        <begin position="1"/>
        <end position="23"/>
    </location>
</feature>
<dbReference type="Pfam" id="PF13181">
    <property type="entry name" value="TPR_8"/>
    <property type="match status" value="1"/>
</dbReference>
<feature type="compositionally biased region" description="Basic residues" evidence="8">
    <location>
        <begin position="627"/>
        <end position="645"/>
    </location>
</feature>
<protein>
    <recommendedName>
        <fullName evidence="2">histidine kinase</fullName>
        <ecNumber evidence="2">2.7.13.3</ecNumber>
    </recommendedName>
</protein>
<dbReference type="Gene3D" id="1.25.40.10">
    <property type="entry name" value="Tetratricopeptide repeat domain"/>
    <property type="match status" value="2"/>
</dbReference>
<dbReference type="PROSITE" id="PS50109">
    <property type="entry name" value="HIS_KIN"/>
    <property type="match status" value="1"/>
</dbReference>
<dbReference type="Gene3D" id="1.10.287.130">
    <property type="match status" value="1"/>
</dbReference>
<keyword evidence="9" id="KW-0812">Transmembrane</keyword>
<sequence>MKFTLLYCIVFLSAFSAGRGNGAAVPYSEQTYRQFCTVCHGQEPYRDKILTGKGSPQVCFHNSHVLLGRQRYKEALPLILHNIREAARNRQDTLLYFSYLMQASIYHRNQLDAEAIPVLQAARAIGEARKLPMLTRICCDLGSIFIQQKEYEKALAAYQPLEKDLSSLQDRGLEKTVCNNLAIIYLYLENYRQSEAYHLRSLAIEKAEKDTAGIATSYLNLGDLYFEQYNDRKAIQYIQAGLQLATAADLPLIRQNAFYNLSLAEESQRNYKKALDYHKQYVALREDNWNRDKVWELAQQEKKYAVSLKQKEIASLQQQTALQAAELRGKRLQRNVFLITAIGLLLVAGIVLYAYRQNRAAGIIIASQKKRLEELMQTKDQFFSIVAHDLRSPVYTMQLLHTGISECVITGTHDRLADQVGEMGYTLQGFRLLLDNLLQWVWVHTDRLHFNSERLHLLSVVNIVLYDFTTVMQRKDISCSCLVPADLFIEADMESVKIILRNIISNAIKHTQQGTVTIEAIPGQLSSCIQVSDTGRGIAREHLPFIFDFKRETLARGTAGEPATGMGLWLCRNLAEKNNGYINIQSKEHHGTIVSIHLPTSGPYHAGNEYSDRGRSPEGSADTKTAVVKKRVQGNRHRRYPSHGA</sequence>
<dbReference type="SMART" id="SM00028">
    <property type="entry name" value="TPR"/>
    <property type="match status" value="4"/>
</dbReference>
<evidence type="ECO:0000256" key="1">
    <source>
        <dbReference type="ARBA" id="ARBA00000085"/>
    </source>
</evidence>
<dbReference type="Pfam" id="PF02518">
    <property type="entry name" value="HATPase_c"/>
    <property type="match status" value="1"/>
</dbReference>
<dbReference type="Pfam" id="PF13424">
    <property type="entry name" value="TPR_12"/>
    <property type="match status" value="1"/>
</dbReference>
<evidence type="ECO:0000256" key="7">
    <source>
        <dbReference type="PROSITE-ProRule" id="PRU00339"/>
    </source>
</evidence>
<dbReference type="SUPFAM" id="SSF48452">
    <property type="entry name" value="TPR-like"/>
    <property type="match status" value="1"/>
</dbReference>
<dbReference type="EMBL" id="WRXN01000004">
    <property type="protein sequence ID" value="MVT09000.1"/>
    <property type="molecule type" value="Genomic_DNA"/>
</dbReference>
<comment type="catalytic activity">
    <reaction evidence="1">
        <text>ATP + protein L-histidine = ADP + protein N-phospho-L-histidine.</text>
        <dbReference type="EC" id="2.7.13.3"/>
    </reaction>
</comment>
<evidence type="ECO:0000313" key="12">
    <source>
        <dbReference type="EMBL" id="MVT09000.1"/>
    </source>
</evidence>
<evidence type="ECO:0000259" key="11">
    <source>
        <dbReference type="PROSITE" id="PS50109"/>
    </source>
</evidence>
<dbReference type="SUPFAM" id="SSF55874">
    <property type="entry name" value="ATPase domain of HSP90 chaperone/DNA topoisomerase II/histidine kinase"/>
    <property type="match status" value="1"/>
</dbReference>
<accession>A0A7K1U3U2</accession>
<gene>
    <name evidence="12" type="ORF">GO493_12070</name>
</gene>
<dbReference type="PANTHER" id="PTHR45453:SF1">
    <property type="entry name" value="PHOSPHATE REGULON SENSOR PROTEIN PHOR"/>
    <property type="match status" value="1"/>
</dbReference>
<dbReference type="Proteomes" id="UP000461730">
    <property type="component" value="Unassembled WGS sequence"/>
</dbReference>
<evidence type="ECO:0000256" key="4">
    <source>
        <dbReference type="ARBA" id="ARBA00022679"/>
    </source>
</evidence>
<organism evidence="12 13">
    <name type="scientific">Chitinophaga tropicalis</name>
    <dbReference type="NCBI Taxonomy" id="2683588"/>
    <lineage>
        <taxon>Bacteria</taxon>
        <taxon>Pseudomonadati</taxon>
        <taxon>Bacteroidota</taxon>
        <taxon>Chitinophagia</taxon>
        <taxon>Chitinophagales</taxon>
        <taxon>Chitinophagaceae</taxon>
        <taxon>Chitinophaga</taxon>
    </lineage>
</organism>
<evidence type="ECO:0000256" key="3">
    <source>
        <dbReference type="ARBA" id="ARBA00022553"/>
    </source>
</evidence>
<dbReference type="InterPro" id="IPR050351">
    <property type="entry name" value="BphY/WalK/GraS-like"/>
</dbReference>
<keyword evidence="10" id="KW-0732">Signal</keyword>
<keyword evidence="4" id="KW-0808">Transferase</keyword>
<evidence type="ECO:0000256" key="5">
    <source>
        <dbReference type="ARBA" id="ARBA00022777"/>
    </source>
</evidence>
<dbReference type="InterPro" id="IPR036097">
    <property type="entry name" value="HisK_dim/P_sf"/>
</dbReference>
<keyword evidence="9" id="KW-0472">Membrane</keyword>
<evidence type="ECO:0000256" key="6">
    <source>
        <dbReference type="ARBA" id="ARBA00023012"/>
    </source>
</evidence>
<dbReference type="InterPro" id="IPR019734">
    <property type="entry name" value="TPR_rpt"/>
</dbReference>
<dbReference type="GO" id="GO:0000155">
    <property type="term" value="F:phosphorelay sensor kinase activity"/>
    <property type="evidence" value="ECO:0007669"/>
    <property type="project" value="InterPro"/>
</dbReference>
<dbReference type="PANTHER" id="PTHR45453">
    <property type="entry name" value="PHOSPHATE REGULON SENSOR PROTEIN PHOR"/>
    <property type="match status" value="1"/>
</dbReference>
<comment type="caution">
    <text evidence="12">The sequence shown here is derived from an EMBL/GenBank/DDBJ whole genome shotgun (WGS) entry which is preliminary data.</text>
</comment>
<keyword evidence="3" id="KW-0597">Phosphoprotein</keyword>
<dbReference type="SUPFAM" id="SSF47384">
    <property type="entry name" value="Homodimeric domain of signal transducing histidine kinase"/>
    <property type="match status" value="1"/>
</dbReference>
<dbReference type="CDD" id="cd00075">
    <property type="entry name" value="HATPase"/>
    <property type="match status" value="1"/>
</dbReference>
<keyword evidence="9" id="KW-1133">Transmembrane helix</keyword>
<dbReference type="PRINTS" id="PR00344">
    <property type="entry name" value="BCTRLSENSOR"/>
</dbReference>
<evidence type="ECO:0000256" key="2">
    <source>
        <dbReference type="ARBA" id="ARBA00012438"/>
    </source>
</evidence>
<keyword evidence="13" id="KW-1185">Reference proteome</keyword>
<name>A0A7K1U3U2_9BACT</name>
<dbReference type="AlphaFoldDB" id="A0A7K1U3U2"/>
<keyword evidence="5" id="KW-0418">Kinase</keyword>
<dbReference type="InterPro" id="IPR005467">
    <property type="entry name" value="His_kinase_dom"/>
</dbReference>
<dbReference type="GO" id="GO:0004721">
    <property type="term" value="F:phosphoprotein phosphatase activity"/>
    <property type="evidence" value="ECO:0007669"/>
    <property type="project" value="TreeGrafter"/>
</dbReference>
<feature type="domain" description="Histidine kinase" evidence="11">
    <location>
        <begin position="385"/>
        <end position="602"/>
    </location>
</feature>
<evidence type="ECO:0000256" key="9">
    <source>
        <dbReference type="SAM" id="Phobius"/>
    </source>
</evidence>
<dbReference type="GO" id="GO:0016036">
    <property type="term" value="P:cellular response to phosphate starvation"/>
    <property type="evidence" value="ECO:0007669"/>
    <property type="project" value="TreeGrafter"/>
</dbReference>
<reference evidence="12 13" key="1">
    <citation type="submission" date="2019-12" db="EMBL/GenBank/DDBJ databases">
        <title>Chitinophaga sp. strain ysch24 (GDMCC 1.1355), whole genome shotgun sequence.</title>
        <authorList>
            <person name="Zhang X."/>
        </authorList>
    </citation>
    <scope>NUCLEOTIDE SEQUENCE [LARGE SCALE GENOMIC DNA]</scope>
    <source>
        <strain evidence="13">ysch24</strain>
    </source>
</reference>
<feature type="repeat" description="TPR" evidence="7">
    <location>
        <begin position="215"/>
        <end position="248"/>
    </location>
</feature>
<keyword evidence="6" id="KW-0902">Two-component regulatory system</keyword>
<evidence type="ECO:0000313" key="13">
    <source>
        <dbReference type="Proteomes" id="UP000461730"/>
    </source>
</evidence>
<feature type="chain" id="PRO_5029806749" description="histidine kinase" evidence="10">
    <location>
        <begin position="24"/>
        <end position="645"/>
    </location>
</feature>
<evidence type="ECO:0000256" key="10">
    <source>
        <dbReference type="SAM" id="SignalP"/>
    </source>
</evidence>
<dbReference type="SMART" id="SM00387">
    <property type="entry name" value="HATPase_c"/>
    <property type="match status" value="1"/>
</dbReference>
<dbReference type="PROSITE" id="PS50005">
    <property type="entry name" value="TPR"/>
    <property type="match status" value="1"/>
</dbReference>
<evidence type="ECO:0000256" key="8">
    <source>
        <dbReference type="SAM" id="MobiDB-lite"/>
    </source>
</evidence>
<dbReference type="InterPro" id="IPR004358">
    <property type="entry name" value="Sig_transdc_His_kin-like_C"/>
</dbReference>
<dbReference type="Gene3D" id="3.30.565.10">
    <property type="entry name" value="Histidine kinase-like ATPase, C-terminal domain"/>
    <property type="match status" value="1"/>
</dbReference>
<dbReference type="InterPro" id="IPR036890">
    <property type="entry name" value="HATPase_C_sf"/>
</dbReference>
<feature type="region of interest" description="Disordered" evidence="8">
    <location>
        <begin position="604"/>
        <end position="645"/>
    </location>
</feature>
<feature type="transmembrane region" description="Helical" evidence="9">
    <location>
        <begin position="336"/>
        <end position="355"/>
    </location>
</feature>
<dbReference type="RefSeq" id="WP_157306416.1">
    <property type="nucleotide sequence ID" value="NZ_WRXN01000004.1"/>
</dbReference>
<dbReference type="InterPro" id="IPR003594">
    <property type="entry name" value="HATPase_dom"/>
</dbReference>
<keyword evidence="7" id="KW-0802">TPR repeat</keyword>
<dbReference type="EC" id="2.7.13.3" evidence="2"/>